<keyword evidence="10 18" id="KW-0067">ATP-binding</keyword>
<dbReference type="Pfam" id="PF02518">
    <property type="entry name" value="HATPase_c"/>
    <property type="match status" value="1"/>
</dbReference>
<reference evidence="18 19" key="1">
    <citation type="submission" date="2023-08" db="EMBL/GenBank/DDBJ databases">
        <title>New molecular markers tilS and rpoB for phylogenetic and monitoring studies of the genus Thiothrix biodiversity.</title>
        <authorList>
            <person name="Ravin N.V."/>
            <person name="Smolyakov D."/>
            <person name="Markov N.D."/>
            <person name="Beletsky A.V."/>
            <person name="Mardanov A.V."/>
            <person name="Rudenko T.S."/>
            <person name="Grabovich M.Y."/>
        </authorList>
    </citation>
    <scope>NUCLEOTIDE SEQUENCE</scope>
    <source>
        <strain evidence="18">DNT52</strain>
        <strain evidence="17 19">H33</strain>
    </source>
</reference>
<dbReference type="Proteomes" id="UP001229862">
    <property type="component" value="Chromosome"/>
</dbReference>
<dbReference type="SMART" id="SM00387">
    <property type="entry name" value="HATPase_c"/>
    <property type="match status" value="1"/>
</dbReference>
<dbReference type="GO" id="GO:0005886">
    <property type="term" value="C:plasma membrane"/>
    <property type="evidence" value="ECO:0007669"/>
    <property type="project" value="UniProtKB-SubCell"/>
</dbReference>
<feature type="domain" description="HAMP" evidence="16">
    <location>
        <begin position="177"/>
        <end position="232"/>
    </location>
</feature>
<protein>
    <recommendedName>
        <fullName evidence="3">histidine kinase</fullName>
        <ecNumber evidence="3">2.7.13.3</ecNumber>
    </recommendedName>
</protein>
<dbReference type="Proteomes" id="UP001223336">
    <property type="component" value="Unassembled WGS sequence"/>
</dbReference>
<name>A0AA51MPE0_9GAMM</name>
<evidence type="ECO:0000256" key="4">
    <source>
        <dbReference type="ARBA" id="ARBA00022475"/>
    </source>
</evidence>
<evidence type="ECO:0000256" key="8">
    <source>
        <dbReference type="ARBA" id="ARBA00022741"/>
    </source>
</evidence>
<sequence length="464" mass="51737">MSRLFWKILLTFWLALLLLFGVVGVPFLVQQWQLHTLEETTVVHPMSIVAVKAAALTLQHGGTAALTAMLREQDQEAPADMQIYALDNANQELLGRTVAPTVVARLRAATPLNLSFPVMREVDHGGNTYLLFAPWSGQFPEFANVHHLRMNKKHTADVLVIFSIFAASFLSSWGLAWYFSHPVKLLNKAFQTIADGDLTRRVAQDIGSRRDELADLGKGFDHMATQLQSLVETQQHLMASQQRLLHDISHELRSPLTRLNMSIALARQQPAYLNKSLQQIEQEAERLECLVNEVLTLARLEAGISTDMDSFVDIRLLLQTLIETVEFEALALQRHVQLIHDLPNEGYLIPGNAELLYRALENLLRNAIQHTPPTGTVLLRVSGYALPKALQIGVEDQGSGVSETELTSIFKPFYRRRTPTNSNSHEGYGLGLAIAYRAITAHQGSIIAKNREEGGLVVQIILPC</sequence>
<dbReference type="InterPro" id="IPR003661">
    <property type="entry name" value="HisK_dim/P_dom"/>
</dbReference>
<evidence type="ECO:0000256" key="6">
    <source>
        <dbReference type="ARBA" id="ARBA00022679"/>
    </source>
</evidence>
<evidence type="ECO:0000256" key="11">
    <source>
        <dbReference type="ARBA" id="ARBA00022989"/>
    </source>
</evidence>
<dbReference type="PANTHER" id="PTHR45528:SF1">
    <property type="entry name" value="SENSOR HISTIDINE KINASE CPXA"/>
    <property type="match status" value="1"/>
</dbReference>
<dbReference type="PANTHER" id="PTHR45528">
    <property type="entry name" value="SENSOR HISTIDINE KINASE CPXA"/>
    <property type="match status" value="1"/>
</dbReference>
<accession>A0AA51MPE0</accession>
<proteinExistence type="predicted"/>
<keyword evidence="12" id="KW-0902">Two-component regulatory system</keyword>
<evidence type="ECO:0000256" key="13">
    <source>
        <dbReference type="ARBA" id="ARBA00023136"/>
    </source>
</evidence>
<dbReference type="AlphaFoldDB" id="A0AA51MPE0"/>
<keyword evidence="4" id="KW-1003">Cell membrane</keyword>
<comment type="catalytic activity">
    <reaction evidence="1">
        <text>ATP + protein L-histidine = ADP + protein N-phospho-L-histidine.</text>
        <dbReference type="EC" id="2.7.13.3"/>
    </reaction>
</comment>
<dbReference type="SMART" id="SM00388">
    <property type="entry name" value="HisKA"/>
    <property type="match status" value="1"/>
</dbReference>
<dbReference type="CDD" id="cd06225">
    <property type="entry name" value="HAMP"/>
    <property type="match status" value="1"/>
</dbReference>
<keyword evidence="11 14" id="KW-1133">Transmembrane helix</keyword>
<dbReference type="EMBL" id="JAVFKN010000028">
    <property type="protein sequence ID" value="MDQ5770274.1"/>
    <property type="molecule type" value="Genomic_DNA"/>
</dbReference>
<keyword evidence="8" id="KW-0547">Nucleotide-binding</keyword>
<evidence type="ECO:0000313" key="18">
    <source>
        <dbReference type="EMBL" id="WML85816.1"/>
    </source>
</evidence>
<evidence type="ECO:0000256" key="2">
    <source>
        <dbReference type="ARBA" id="ARBA00004651"/>
    </source>
</evidence>
<evidence type="ECO:0000256" key="1">
    <source>
        <dbReference type="ARBA" id="ARBA00000085"/>
    </source>
</evidence>
<dbReference type="Pfam" id="PF00512">
    <property type="entry name" value="HisKA"/>
    <property type="match status" value="1"/>
</dbReference>
<dbReference type="InterPro" id="IPR050398">
    <property type="entry name" value="HssS/ArlS-like"/>
</dbReference>
<dbReference type="InterPro" id="IPR036890">
    <property type="entry name" value="HATPase_C_sf"/>
</dbReference>
<feature type="domain" description="Histidine kinase" evidence="15">
    <location>
        <begin position="247"/>
        <end position="464"/>
    </location>
</feature>
<dbReference type="Gene3D" id="6.10.340.10">
    <property type="match status" value="1"/>
</dbReference>
<dbReference type="GO" id="GO:0000155">
    <property type="term" value="F:phosphorelay sensor kinase activity"/>
    <property type="evidence" value="ECO:0007669"/>
    <property type="project" value="InterPro"/>
</dbReference>
<evidence type="ECO:0000256" key="3">
    <source>
        <dbReference type="ARBA" id="ARBA00012438"/>
    </source>
</evidence>
<dbReference type="CDD" id="cd00082">
    <property type="entry name" value="HisKA"/>
    <property type="match status" value="1"/>
</dbReference>
<organism evidence="18">
    <name type="scientific">Thiothrix subterranea</name>
    <dbReference type="NCBI Taxonomy" id="2735563"/>
    <lineage>
        <taxon>Bacteria</taxon>
        <taxon>Pseudomonadati</taxon>
        <taxon>Pseudomonadota</taxon>
        <taxon>Gammaproteobacteria</taxon>
        <taxon>Thiotrichales</taxon>
        <taxon>Thiotrichaceae</taxon>
        <taxon>Thiothrix</taxon>
    </lineage>
</organism>
<dbReference type="PROSITE" id="PS50885">
    <property type="entry name" value="HAMP"/>
    <property type="match status" value="1"/>
</dbReference>
<evidence type="ECO:0000256" key="10">
    <source>
        <dbReference type="ARBA" id="ARBA00022840"/>
    </source>
</evidence>
<dbReference type="PROSITE" id="PS50109">
    <property type="entry name" value="HIS_KIN"/>
    <property type="match status" value="1"/>
</dbReference>
<evidence type="ECO:0000256" key="12">
    <source>
        <dbReference type="ARBA" id="ARBA00023012"/>
    </source>
</evidence>
<gene>
    <name evidence="17" type="ORF">RCC75_17180</name>
    <name evidence="18" type="ORF">RCG00_16105</name>
</gene>
<keyword evidence="6" id="KW-0808">Transferase</keyword>
<comment type="subcellular location">
    <subcellularLocation>
        <location evidence="2">Cell membrane</location>
        <topology evidence="2">Multi-pass membrane protein</topology>
    </subcellularLocation>
</comment>
<keyword evidence="13 14" id="KW-0472">Membrane</keyword>
<evidence type="ECO:0000256" key="5">
    <source>
        <dbReference type="ARBA" id="ARBA00022553"/>
    </source>
</evidence>
<dbReference type="SUPFAM" id="SSF158472">
    <property type="entry name" value="HAMP domain-like"/>
    <property type="match status" value="1"/>
</dbReference>
<evidence type="ECO:0000256" key="14">
    <source>
        <dbReference type="SAM" id="Phobius"/>
    </source>
</evidence>
<dbReference type="InterPro" id="IPR003594">
    <property type="entry name" value="HATPase_dom"/>
</dbReference>
<keyword evidence="5" id="KW-0597">Phosphoprotein</keyword>
<evidence type="ECO:0000313" key="19">
    <source>
        <dbReference type="Proteomes" id="UP001223336"/>
    </source>
</evidence>
<dbReference type="Gene3D" id="3.30.565.10">
    <property type="entry name" value="Histidine kinase-like ATPase, C-terminal domain"/>
    <property type="match status" value="1"/>
</dbReference>
<dbReference type="InterPro" id="IPR004358">
    <property type="entry name" value="Sig_transdc_His_kin-like_C"/>
</dbReference>
<dbReference type="PRINTS" id="PR00344">
    <property type="entry name" value="BCTRLSENSOR"/>
</dbReference>
<dbReference type="InterPro" id="IPR005467">
    <property type="entry name" value="His_kinase_dom"/>
</dbReference>
<dbReference type="SUPFAM" id="SSF47384">
    <property type="entry name" value="Homodimeric domain of signal transducing histidine kinase"/>
    <property type="match status" value="1"/>
</dbReference>
<dbReference type="InterPro" id="IPR036097">
    <property type="entry name" value="HisK_dim/P_sf"/>
</dbReference>
<dbReference type="InterPro" id="IPR003660">
    <property type="entry name" value="HAMP_dom"/>
</dbReference>
<evidence type="ECO:0000259" key="16">
    <source>
        <dbReference type="PROSITE" id="PS50885"/>
    </source>
</evidence>
<feature type="transmembrane region" description="Helical" evidence="14">
    <location>
        <begin position="158"/>
        <end position="179"/>
    </location>
</feature>
<dbReference type="RefSeq" id="WP_308136022.1">
    <property type="nucleotide sequence ID" value="NZ_CP133197.1"/>
</dbReference>
<dbReference type="GO" id="GO:0005524">
    <property type="term" value="F:ATP binding"/>
    <property type="evidence" value="ECO:0007669"/>
    <property type="project" value="UniProtKB-KW"/>
</dbReference>
<dbReference type="EC" id="2.7.13.3" evidence="3"/>
<dbReference type="Gene3D" id="1.10.287.130">
    <property type="match status" value="1"/>
</dbReference>
<evidence type="ECO:0000256" key="9">
    <source>
        <dbReference type="ARBA" id="ARBA00022777"/>
    </source>
</evidence>
<dbReference type="SUPFAM" id="SSF55874">
    <property type="entry name" value="ATPase domain of HSP90 chaperone/DNA topoisomerase II/histidine kinase"/>
    <property type="match status" value="1"/>
</dbReference>
<keyword evidence="9" id="KW-0418">Kinase</keyword>
<evidence type="ECO:0000256" key="7">
    <source>
        <dbReference type="ARBA" id="ARBA00022692"/>
    </source>
</evidence>
<keyword evidence="7 14" id="KW-0812">Transmembrane</keyword>
<dbReference type="EMBL" id="CP133217">
    <property type="protein sequence ID" value="WML85816.1"/>
    <property type="molecule type" value="Genomic_DNA"/>
</dbReference>
<evidence type="ECO:0000259" key="15">
    <source>
        <dbReference type="PROSITE" id="PS50109"/>
    </source>
</evidence>
<dbReference type="SMART" id="SM00304">
    <property type="entry name" value="HAMP"/>
    <property type="match status" value="1"/>
</dbReference>
<keyword evidence="19" id="KW-1185">Reference proteome</keyword>
<dbReference type="Pfam" id="PF00672">
    <property type="entry name" value="HAMP"/>
    <property type="match status" value="1"/>
</dbReference>
<evidence type="ECO:0000313" key="17">
    <source>
        <dbReference type="EMBL" id="MDQ5770274.1"/>
    </source>
</evidence>